<dbReference type="InterPro" id="IPR023577">
    <property type="entry name" value="CYTH_domain"/>
</dbReference>
<dbReference type="Proteomes" id="UP000006565">
    <property type="component" value="Chromosome"/>
</dbReference>
<sequence length="176" mass="20127">MFEVEAKIKVGSTGPIRTRLIEKGAVFDKKSRQTDTYFNSPFRDFAKSDEALRIRSEDGFSEITYKGPKVQGTGAKAREEFNVEVSDPKNLAEILTKIGFYRSAEVFKTREEFRFMETNVALDRVDNLGEFVEIEVITDDRESALEKIETVRKELEITGDHIPESYLEMILAKGNE</sequence>
<dbReference type="RefSeq" id="WP_013330003.1">
    <property type="nucleotide sequence ID" value="NC_014507.1"/>
</dbReference>
<dbReference type="InterPro" id="IPR008173">
    <property type="entry name" value="Adenylyl_cyclase_CyaB"/>
</dbReference>
<dbReference type="OrthoDB" id="46040at2157"/>
<dbReference type="STRING" id="679926.Mpet_2078"/>
<dbReference type="SMART" id="SM01118">
    <property type="entry name" value="CYTH"/>
    <property type="match status" value="1"/>
</dbReference>
<dbReference type="AlphaFoldDB" id="E1RJU2"/>
<dbReference type="HOGENOM" id="CLU_105244_2_0_2"/>
<evidence type="ECO:0000313" key="3">
    <source>
        <dbReference type="Proteomes" id="UP000006565"/>
    </source>
</evidence>
<gene>
    <name evidence="2" type="ordered locus">Mpet_2078</name>
</gene>
<dbReference type="PANTHER" id="PTHR21028:SF2">
    <property type="entry name" value="CYTH DOMAIN-CONTAINING PROTEIN"/>
    <property type="match status" value="1"/>
</dbReference>
<name>E1RJU2_METP4</name>
<dbReference type="KEGG" id="mpi:Mpet_2078"/>
<dbReference type="PANTHER" id="PTHR21028">
    <property type="entry name" value="SI:CH211-156B7.4"/>
    <property type="match status" value="1"/>
</dbReference>
<feature type="domain" description="CYTH" evidence="1">
    <location>
        <begin position="1"/>
        <end position="172"/>
    </location>
</feature>
<protein>
    <submittedName>
        <fullName evidence="2">Adenylyl cyclase CyaB</fullName>
    </submittedName>
</protein>
<dbReference type="Pfam" id="PF01928">
    <property type="entry name" value="CYTH"/>
    <property type="match status" value="1"/>
</dbReference>
<evidence type="ECO:0000259" key="1">
    <source>
        <dbReference type="PROSITE" id="PS51707"/>
    </source>
</evidence>
<keyword evidence="3" id="KW-1185">Reference proteome</keyword>
<dbReference type="SUPFAM" id="SSF55154">
    <property type="entry name" value="CYTH-like phosphatases"/>
    <property type="match status" value="1"/>
</dbReference>
<evidence type="ECO:0000313" key="2">
    <source>
        <dbReference type="EMBL" id="ADN36826.1"/>
    </source>
</evidence>
<dbReference type="GeneID" id="9744559"/>
<dbReference type="PROSITE" id="PS51707">
    <property type="entry name" value="CYTH"/>
    <property type="match status" value="1"/>
</dbReference>
<dbReference type="NCBIfam" id="TIGR00318">
    <property type="entry name" value="cyaB"/>
    <property type="match status" value="1"/>
</dbReference>
<accession>E1RJU2</accession>
<dbReference type="EMBL" id="CP002117">
    <property type="protein sequence ID" value="ADN36826.1"/>
    <property type="molecule type" value="Genomic_DNA"/>
</dbReference>
<dbReference type="Gene3D" id="2.40.320.10">
    <property type="entry name" value="Hypothetical Protein Pfu-838710-001"/>
    <property type="match status" value="1"/>
</dbReference>
<dbReference type="eggNOG" id="arCOG01723">
    <property type="taxonomic scope" value="Archaea"/>
</dbReference>
<proteinExistence type="predicted"/>
<dbReference type="CDD" id="cd07890">
    <property type="entry name" value="CYTH-like_AC_IV-like"/>
    <property type="match status" value="1"/>
</dbReference>
<dbReference type="InterPro" id="IPR033469">
    <property type="entry name" value="CYTH-like_dom_sf"/>
</dbReference>
<reference evidence="2 3" key="1">
    <citation type="journal article" date="2010" name="Stand. Genomic Sci.">
        <title>Complete genome sequence of Methanoplanus petrolearius type strain (SEBR 4847).</title>
        <authorList>
            <person name="Brambilla E."/>
            <person name="Djao O.D."/>
            <person name="Daligault H."/>
            <person name="Lapidus A."/>
            <person name="Lucas S."/>
            <person name="Hammon N."/>
            <person name="Nolan M."/>
            <person name="Tice H."/>
            <person name="Cheng J.F."/>
            <person name="Han C."/>
            <person name="Tapia R."/>
            <person name="Goodwin L."/>
            <person name="Pitluck S."/>
            <person name="Liolios K."/>
            <person name="Ivanova N."/>
            <person name="Mavromatis K."/>
            <person name="Mikhailova N."/>
            <person name="Pati A."/>
            <person name="Chen A."/>
            <person name="Palaniappan K."/>
            <person name="Land M."/>
            <person name="Hauser L."/>
            <person name="Chang Y.J."/>
            <person name="Jeffries C.D."/>
            <person name="Rohde M."/>
            <person name="Spring S."/>
            <person name="Sikorski J."/>
            <person name="Goker M."/>
            <person name="Woyke T."/>
            <person name="Bristow J."/>
            <person name="Eisen J.A."/>
            <person name="Markowitz V."/>
            <person name="Hugenholtz P."/>
            <person name="Kyrpides N.C."/>
            <person name="Klenk H.P."/>
        </authorList>
    </citation>
    <scope>NUCLEOTIDE SEQUENCE [LARGE SCALE GENOMIC DNA]</scope>
    <source>
        <strain evidence="3">DSM 11571 / OCM 486 / SEBR 4847</strain>
    </source>
</reference>
<organism evidence="2 3">
    <name type="scientific">Methanolacinia petrolearia (strain DSM 11571 / OCM 486 / SEBR 4847)</name>
    <name type="common">Methanoplanus petrolearius</name>
    <dbReference type="NCBI Taxonomy" id="679926"/>
    <lineage>
        <taxon>Archaea</taxon>
        <taxon>Methanobacteriati</taxon>
        <taxon>Methanobacteriota</taxon>
        <taxon>Stenosarchaea group</taxon>
        <taxon>Methanomicrobia</taxon>
        <taxon>Methanomicrobiales</taxon>
        <taxon>Methanomicrobiaceae</taxon>
        <taxon>Methanolacinia</taxon>
    </lineage>
</organism>